<sequence length="123" mass="14139">MKTIIYYLNNQWKPMSIKFWHILSLTIIVWLAMPNILGAFNLAIGLVDFGILHIILLAFSCWLLAMSSAYYIFRLLLSQMGMPALHEIINHFKLLNLWEQYLIYLACYALLLCSAIGALIAIC</sequence>
<dbReference type="Proteomes" id="UP001517247">
    <property type="component" value="Unassembled WGS sequence"/>
</dbReference>
<dbReference type="EMBL" id="SSHJ02000005">
    <property type="protein sequence ID" value="MFN0255006.1"/>
    <property type="molecule type" value="Genomic_DNA"/>
</dbReference>
<evidence type="ECO:0000256" key="1">
    <source>
        <dbReference type="SAM" id="Phobius"/>
    </source>
</evidence>
<evidence type="ECO:0000313" key="2">
    <source>
        <dbReference type="EMBL" id="MFN0255006.1"/>
    </source>
</evidence>
<feature type="transmembrane region" description="Helical" evidence="1">
    <location>
        <begin position="20"/>
        <end position="44"/>
    </location>
</feature>
<evidence type="ECO:0008006" key="4">
    <source>
        <dbReference type="Google" id="ProtNLM"/>
    </source>
</evidence>
<comment type="caution">
    <text evidence="2">The sequence shown here is derived from an EMBL/GenBank/DDBJ whole genome shotgun (WGS) entry which is preliminary data.</text>
</comment>
<proteinExistence type="predicted"/>
<accession>A0ABW9J761</accession>
<gene>
    <name evidence="2" type="ORF">E6A44_005440</name>
</gene>
<reference evidence="2 3" key="1">
    <citation type="submission" date="2024-12" db="EMBL/GenBank/DDBJ databases">
        <authorList>
            <person name="Hu S."/>
        </authorList>
    </citation>
    <scope>NUCLEOTIDE SEQUENCE [LARGE SCALE GENOMIC DNA]</scope>
    <source>
        <strain evidence="2 3">THG-T11</strain>
    </source>
</reference>
<name>A0ABW9J761_9SPHI</name>
<feature type="transmembrane region" description="Helical" evidence="1">
    <location>
        <begin position="101"/>
        <end position="122"/>
    </location>
</feature>
<protein>
    <recommendedName>
        <fullName evidence="4">DUF2269 family protein</fullName>
    </recommendedName>
</protein>
<keyword evidence="1" id="KW-0812">Transmembrane</keyword>
<keyword evidence="1" id="KW-1133">Transmembrane helix</keyword>
<dbReference type="RefSeq" id="WP_138722153.1">
    <property type="nucleotide sequence ID" value="NZ_SSHJ02000005.1"/>
</dbReference>
<organism evidence="2 3">
    <name type="scientific">Pedobacter ureilyticus</name>
    <dbReference type="NCBI Taxonomy" id="1393051"/>
    <lineage>
        <taxon>Bacteria</taxon>
        <taxon>Pseudomonadati</taxon>
        <taxon>Bacteroidota</taxon>
        <taxon>Sphingobacteriia</taxon>
        <taxon>Sphingobacteriales</taxon>
        <taxon>Sphingobacteriaceae</taxon>
        <taxon>Pedobacter</taxon>
    </lineage>
</organism>
<keyword evidence="1" id="KW-0472">Membrane</keyword>
<feature type="transmembrane region" description="Helical" evidence="1">
    <location>
        <begin position="50"/>
        <end position="73"/>
    </location>
</feature>
<evidence type="ECO:0000313" key="3">
    <source>
        <dbReference type="Proteomes" id="UP001517247"/>
    </source>
</evidence>
<keyword evidence="3" id="KW-1185">Reference proteome</keyword>